<name>A0A542ZT59_9ACTN</name>
<dbReference type="Proteomes" id="UP000316196">
    <property type="component" value="Unassembled WGS sequence"/>
</dbReference>
<comment type="caution">
    <text evidence="5">The sequence shown here is derived from an EMBL/GenBank/DDBJ whole genome shotgun (WGS) entry which is preliminary data.</text>
</comment>
<dbReference type="EMBL" id="VFOR01000001">
    <property type="protein sequence ID" value="TQL63531.1"/>
    <property type="molecule type" value="Genomic_DNA"/>
</dbReference>
<evidence type="ECO:0000313" key="6">
    <source>
        <dbReference type="Proteomes" id="UP000316196"/>
    </source>
</evidence>
<dbReference type="InterPro" id="IPR004839">
    <property type="entry name" value="Aminotransferase_I/II_large"/>
</dbReference>
<sequence length="343" mass="37037">MVTLLHHHGDDDLAPDLVDLAVNVRDQRPPRWLLDAILDGAHRWGAYPDASRARRTIAEHHGLDEASVLPTAGGAEAFTLIARAVPGRRPVVVHPQFTEPEASMRAAGRPVEHVVLRDFILDPALVPDDADLVFVGNPTNPTGALHPASMLAALWRPGRTIVVDEAFMDFVPGEPESVLDSDMRDLLVVRSLTKMWSIAGLRAGWVAGDPSLISAMEAQQTHWSVSTPALTAMEATSTPAAAQEVREAAEVIGRHRDLLVRELARIGLPVAGSPKTPFVLVDTSAWTASGDAPDAVRLKLREAGFAARRGDTFRGLGPQWMRLAVRGEQITSALIAALEEIRS</sequence>
<comment type="similarity">
    <text evidence="3">Belongs to the class-I pyridoxal-phosphate-dependent aminotransferase family.</text>
</comment>
<organism evidence="5 6">
    <name type="scientific">Propioniferax innocua</name>
    <dbReference type="NCBI Taxonomy" id="1753"/>
    <lineage>
        <taxon>Bacteria</taxon>
        <taxon>Bacillati</taxon>
        <taxon>Actinomycetota</taxon>
        <taxon>Actinomycetes</taxon>
        <taxon>Propionibacteriales</taxon>
        <taxon>Propionibacteriaceae</taxon>
        <taxon>Propioniferax</taxon>
    </lineage>
</organism>
<dbReference type="PANTHER" id="PTHR42885">
    <property type="entry name" value="HISTIDINOL-PHOSPHATE AMINOTRANSFERASE-RELATED"/>
    <property type="match status" value="1"/>
</dbReference>
<dbReference type="CDD" id="cd00609">
    <property type="entry name" value="AAT_like"/>
    <property type="match status" value="1"/>
</dbReference>
<evidence type="ECO:0000313" key="5">
    <source>
        <dbReference type="EMBL" id="TQL63531.1"/>
    </source>
</evidence>
<dbReference type="SUPFAM" id="SSF53383">
    <property type="entry name" value="PLP-dependent transferases"/>
    <property type="match status" value="1"/>
</dbReference>
<keyword evidence="2" id="KW-0663">Pyridoxal phosphate</keyword>
<dbReference type="NCBIfam" id="NF005915">
    <property type="entry name" value="PRK07908.1"/>
    <property type="match status" value="1"/>
</dbReference>
<keyword evidence="3" id="KW-0032">Aminotransferase</keyword>
<dbReference type="OrthoDB" id="3401872at2"/>
<dbReference type="PANTHER" id="PTHR42885:SF1">
    <property type="entry name" value="THREONINE-PHOSPHATE DECARBOXYLASE"/>
    <property type="match status" value="1"/>
</dbReference>
<keyword evidence="3" id="KW-0808">Transferase</keyword>
<dbReference type="GO" id="GO:0030170">
    <property type="term" value="F:pyridoxal phosphate binding"/>
    <property type="evidence" value="ECO:0007669"/>
    <property type="project" value="InterPro"/>
</dbReference>
<keyword evidence="6" id="KW-1185">Reference proteome</keyword>
<evidence type="ECO:0000256" key="1">
    <source>
        <dbReference type="ARBA" id="ARBA00001933"/>
    </source>
</evidence>
<comment type="cofactor">
    <cofactor evidence="1 3">
        <name>pyridoxal 5'-phosphate</name>
        <dbReference type="ChEBI" id="CHEBI:597326"/>
    </cofactor>
</comment>
<proteinExistence type="inferred from homology"/>
<dbReference type="Gene3D" id="3.90.1150.10">
    <property type="entry name" value="Aspartate Aminotransferase, domain 1"/>
    <property type="match status" value="1"/>
</dbReference>
<feature type="domain" description="Aminotransferase class I/classII large" evidence="4">
    <location>
        <begin position="16"/>
        <end position="325"/>
    </location>
</feature>
<dbReference type="AlphaFoldDB" id="A0A542ZT59"/>
<evidence type="ECO:0000259" key="4">
    <source>
        <dbReference type="Pfam" id="PF00155"/>
    </source>
</evidence>
<dbReference type="InterPro" id="IPR015424">
    <property type="entry name" value="PyrdxlP-dep_Trfase"/>
</dbReference>
<accession>A0A542ZT59</accession>
<protein>
    <recommendedName>
        <fullName evidence="3">Aminotransferase</fullName>
        <ecNumber evidence="3">2.6.1.-</ecNumber>
    </recommendedName>
</protein>
<evidence type="ECO:0000256" key="2">
    <source>
        <dbReference type="ARBA" id="ARBA00022898"/>
    </source>
</evidence>
<dbReference type="Gene3D" id="3.40.640.10">
    <property type="entry name" value="Type I PLP-dependent aspartate aminotransferase-like (Major domain)"/>
    <property type="match status" value="1"/>
</dbReference>
<gene>
    <name evidence="5" type="ORF">FB460_1346</name>
</gene>
<dbReference type="InterPro" id="IPR004838">
    <property type="entry name" value="NHTrfase_class1_PyrdxlP-BS"/>
</dbReference>
<dbReference type="InterPro" id="IPR015421">
    <property type="entry name" value="PyrdxlP-dep_Trfase_major"/>
</dbReference>
<dbReference type="InterPro" id="IPR015422">
    <property type="entry name" value="PyrdxlP-dep_Trfase_small"/>
</dbReference>
<dbReference type="PROSITE" id="PS00105">
    <property type="entry name" value="AA_TRANSFER_CLASS_1"/>
    <property type="match status" value="1"/>
</dbReference>
<reference evidence="5 6" key="1">
    <citation type="submission" date="2019-06" db="EMBL/GenBank/DDBJ databases">
        <title>Sequencing the genomes of 1000 actinobacteria strains.</title>
        <authorList>
            <person name="Klenk H.-P."/>
        </authorList>
    </citation>
    <scope>NUCLEOTIDE SEQUENCE [LARGE SCALE GENOMIC DNA]</scope>
    <source>
        <strain evidence="5 6">DSM 8251</strain>
    </source>
</reference>
<dbReference type="GO" id="GO:0008483">
    <property type="term" value="F:transaminase activity"/>
    <property type="evidence" value="ECO:0007669"/>
    <property type="project" value="UniProtKB-KW"/>
</dbReference>
<dbReference type="EC" id="2.6.1.-" evidence="3"/>
<dbReference type="Pfam" id="PF00155">
    <property type="entry name" value="Aminotran_1_2"/>
    <property type="match status" value="1"/>
</dbReference>
<evidence type="ECO:0000256" key="3">
    <source>
        <dbReference type="RuleBase" id="RU000481"/>
    </source>
</evidence>